<dbReference type="GeneID" id="117653474"/>
<evidence type="ECO:0000256" key="4">
    <source>
        <dbReference type="ARBA" id="ARBA00022729"/>
    </source>
</evidence>
<dbReference type="CDD" id="cd23593">
    <property type="entry name" value="TFP_LU_ECD_Twit"/>
    <property type="match status" value="1"/>
</dbReference>
<dbReference type="GO" id="GO:0032222">
    <property type="term" value="P:regulation of synaptic transmission, cholinergic"/>
    <property type="evidence" value="ECO:0007669"/>
    <property type="project" value="InterPro"/>
</dbReference>
<dbReference type="GO" id="GO:0098552">
    <property type="term" value="C:side of membrane"/>
    <property type="evidence" value="ECO:0007669"/>
    <property type="project" value="UniProtKB-KW"/>
</dbReference>
<reference evidence="11" key="1">
    <citation type="submission" date="2025-08" db="UniProtKB">
        <authorList>
            <consortium name="RefSeq"/>
        </authorList>
    </citation>
    <scope>IDENTIFICATION</scope>
    <source>
        <tissue evidence="11">Total insect</tissue>
    </source>
</reference>
<evidence type="ECO:0000256" key="9">
    <source>
        <dbReference type="SAM" id="SignalP"/>
    </source>
</evidence>
<dbReference type="KEGG" id="tpal:117653474"/>
<evidence type="ECO:0000313" key="10">
    <source>
        <dbReference type="Proteomes" id="UP000515158"/>
    </source>
</evidence>
<keyword evidence="4 9" id="KW-0732">Signal</keyword>
<keyword evidence="10" id="KW-1185">Reference proteome</keyword>
<protein>
    <submittedName>
        <fullName evidence="11">Uncharacterized protein LOC117653474</fullName>
    </submittedName>
</protein>
<comment type="subcellular location">
    <subcellularLocation>
        <location evidence="1">Membrane</location>
        <topology evidence="1">Lipid-anchor</topology>
        <topology evidence="1">GPI-anchor</topology>
    </subcellularLocation>
</comment>
<evidence type="ECO:0000256" key="7">
    <source>
        <dbReference type="ARBA" id="ARBA00023180"/>
    </source>
</evidence>
<feature type="signal peptide" evidence="9">
    <location>
        <begin position="1"/>
        <end position="22"/>
    </location>
</feature>
<name>A0A6P9AC39_THRPL</name>
<gene>
    <name evidence="11" type="primary">LOC117653474</name>
</gene>
<evidence type="ECO:0000313" key="11">
    <source>
        <dbReference type="RefSeq" id="XP_034255055.1"/>
    </source>
</evidence>
<feature type="chain" id="PRO_5028455207" evidence="9">
    <location>
        <begin position="23"/>
        <end position="147"/>
    </location>
</feature>
<sequence length="147" mass="16079">MSPLSVLAVCLVALAALHPATALRCWSCDSQNDYSCDDPFRTTNRFALIECDNRAGNSPQYYHGYPVCRKVKQRIDGRPLVVRSCGWVDPNDGGRSACNSLSQPGYIHQEYCSICNSDACNSAPRPAVPLVATLAAPLAALAFWMRR</sequence>
<dbReference type="PANTHER" id="PTHR33562:SF2">
    <property type="entry name" value="PROTEIN QUIVER"/>
    <property type="match status" value="1"/>
</dbReference>
<keyword evidence="5" id="KW-1133">Transmembrane helix</keyword>
<evidence type="ECO:0000256" key="3">
    <source>
        <dbReference type="ARBA" id="ARBA00022692"/>
    </source>
</evidence>
<dbReference type="InterPro" id="IPR031424">
    <property type="entry name" value="QVR-like"/>
</dbReference>
<evidence type="ECO:0000256" key="2">
    <source>
        <dbReference type="ARBA" id="ARBA00022622"/>
    </source>
</evidence>
<evidence type="ECO:0000256" key="6">
    <source>
        <dbReference type="ARBA" id="ARBA00023136"/>
    </source>
</evidence>
<keyword evidence="3" id="KW-0812">Transmembrane</keyword>
<dbReference type="PANTHER" id="PTHR33562">
    <property type="entry name" value="ATILLA, ISOFORM B-RELATED-RELATED"/>
    <property type="match status" value="1"/>
</dbReference>
<proteinExistence type="predicted"/>
<dbReference type="Pfam" id="PF17064">
    <property type="entry name" value="QVR"/>
    <property type="match status" value="1"/>
</dbReference>
<keyword evidence="2" id="KW-0336">GPI-anchor</keyword>
<evidence type="ECO:0000256" key="1">
    <source>
        <dbReference type="ARBA" id="ARBA00004589"/>
    </source>
</evidence>
<dbReference type="InParanoid" id="A0A6P9AC39"/>
<keyword evidence="7" id="KW-0325">Glycoprotein</keyword>
<accession>A0A6P9AC39</accession>
<organism evidence="11">
    <name type="scientific">Thrips palmi</name>
    <name type="common">Melon thrips</name>
    <dbReference type="NCBI Taxonomy" id="161013"/>
    <lineage>
        <taxon>Eukaryota</taxon>
        <taxon>Metazoa</taxon>
        <taxon>Ecdysozoa</taxon>
        <taxon>Arthropoda</taxon>
        <taxon>Hexapoda</taxon>
        <taxon>Insecta</taxon>
        <taxon>Pterygota</taxon>
        <taxon>Neoptera</taxon>
        <taxon>Paraneoptera</taxon>
        <taxon>Thysanoptera</taxon>
        <taxon>Terebrantia</taxon>
        <taxon>Thripoidea</taxon>
        <taxon>Thripidae</taxon>
        <taxon>Thrips</taxon>
    </lineage>
</organism>
<dbReference type="OrthoDB" id="75169at2759"/>
<dbReference type="RefSeq" id="XP_034255055.1">
    <property type="nucleotide sequence ID" value="XM_034399164.1"/>
</dbReference>
<evidence type="ECO:0000256" key="8">
    <source>
        <dbReference type="ARBA" id="ARBA00023288"/>
    </source>
</evidence>
<evidence type="ECO:0000256" key="5">
    <source>
        <dbReference type="ARBA" id="ARBA00022989"/>
    </source>
</evidence>
<keyword evidence="8" id="KW-0449">Lipoprotein</keyword>
<dbReference type="GO" id="GO:0030431">
    <property type="term" value="P:sleep"/>
    <property type="evidence" value="ECO:0007669"/>
    <property type="project" value="InterPro"/>
</dbReference>
<keyword evidence="6" id="KW-0472">Membrane</keyword>
<dbReference type="AlphaFoldDB" id="A0A6P9AC39"/>
<dbReference type="Proteomes" id="UP000515158">
    <property type="component" value="Unplaced"/>
</dbReference>
<dbReference type="InterPro" id="IPR050975">
    <property type="entry name" value="Sleep_regulator"/>
</dbReference>